<gene>
    <name evidence="1" type="ORF">GA560_13845</name>
    <name evidence="2" type="ORF">LD004_07465</name>
</gene>
<organism evidence="1 3">
    <name type="scientific">Bacteroides xylanisolvens</name>
    <dbReference type="NCBI Taxonomy" id="371601"/>
    <lineage>
        <taxon>Bacteria</taxon>
        <taxon>Pseudomonadati</taxon>
        <taxon>Bacteroidota</taxon>
        <taxon>Bacteroidia</taxon>
        <taxon>Bacteroidales</taxon>
        <taxon>Bacteroidaceae</taxon>
        <taxon>Bacteroides</taxon>
    </lineage>
</organism>
<dbReference type="Proteomes" id="UP001198461">
    <property type="component" value="Unassembled WGS sequence"/>
</dbReference>
<dbReference type="EMBL" id="JAIWYE010000016">
    <property type="protein sequence ID" value="MCA4703450.1"/>
    <property type="molecule type" value="Genomic_DNA"/>
</dbReference>
<dbReference type="EMBL" id="WDER01000036">
    <property type="protein sequence ID" value="KAB6081712.1"/>
    <property type="molecule type" value="Genomic_DNA"/>
</dbReference>
<name>A0A4Q5D4L2_9BACE</name>
<evidence type="ECO:0000313" key="1">
    <source>
        <dbReference type="EMBL" id="KAB6081712.1"/>
    </source>
</evidence>
<dbReference type="PANTHER" id="PTHR41317">
    <property type="entry name" value="PD-(D_E)XK NUCLEASE FAMILY TRANSPOSASE"/>
    <property type="match status" value="1"/>
</dbReference>
<evidence type="ECO:0000313" key="2">
    <source>
        <dbReference type="EMBL" id="MCA4703450.1"/>
    </source>
</evidence>
<proteinExistence type="predicted"/>
<evidence type="ECO:0000313" key="3">
    <source>
        <dbReference type="Proteomes" id="UP000474077"/>
    </source>
</evidence>
<dbReference type="AlphaFoldDB" id="A0A4Q5D4L2"/>
<comment type="caution">
    <text evidence="1">The sequence shown here is derived from an EMBL/GenBank/DDBJ whole genome shotgun (WGS) entry which is preliminary data.</text>
</comment>
<protein>
    <submittedName>
        <fullName evidence="2">Rpn family recombination-promoting nuclease/putative transposase</fullName>
    </submittedName>
</protein>
<dbReference type="PANTHER" id="PTHR41317:SF1">
    <property type="entry name" value="PD-(D_E)XK NUCLEASE FAMILY TRANSPOSASE"/>
    <property type="match status" value="1"/>
</dbReference>
<reference evidence="2" key="2">
    <citation type="submission" date="2023-08" db="EMBL/GenBank/DDBJ databases">
        <title>Mucin Metabolism Genes Underlie the Key Renovations of Bacteroides xylanisolvens Genomes in Captive Great Apes.</title>
        <authorList>
            <person name="Nishida A.H."/>
        </authorList>
    </citation>
    <scope>NUCLEOTIDE SEQUENCE</scope>
    <source>
        <strain evidence="2">P13.H9</strain>
    </source>
</reference>
<reference evidence="1 3" key="1">
    <citation type="journal article" date="2019" name="Nat. Med.">
        <title>A library of human gut bacterial isolates paired with longitudinal multiomics data enables mechanistic microbiome research.</title>
        <authorList>
            <person name="Poyet M."/>
            <person name="Groussin M."/>
            <person name="Gibbons S.M."/>
            <person name="Avila-Pacheco J."/>
            <person name="Jiang X."/>
            <person name="Kearney S.M."/>
            <person name="Perrotta A.R."/>
            <person name="Berdy B."/>
            <person name="Zhao S."/>
            <person name="Lieberman T.D."/>
            <person name="Swanson P.K."/>
            <person name="Smith M."/>
            <person name="Roesemann S."/>
            <person name="Alexander J.E."/>
            <person name="Rich S.A."/>
            <person name="Livny J."/>
            <person name="Vlamakis H."/>
            <person name="Clish C."/>
            <person name="Bullock K."/>
            <person name="Deik A."/>
            <person name="Scott J."/>
            <person name="Pierce K.A."/>
            <person name="Xavier R.J."/>
            <person name="Alm E.J."/>
        </authorList>
    </citation>
    <scope>NUCLEOTIDE SEQUENCE [LARGE SCALE GENOMIC DNA]</scope>
    <source>
        <strain evidence="1 3">BIOML-A73</strain>
    </source>
</reference>
<accession>A0A4Q5D4L2</accession>
<sequence length="110" mass="12395">MSGNKILDRPILPFKARKAVFEKLEDIADVASMSPEDRERYDNSVKVYRDYLVTMDAAEQKGMKEGMEKGIKEGAQKAQLQIARNMKAKGIDNQSIAECTDLPLSMIEEL</sequence>
<dbReference type="Proteomes" id="UP000474077">
    <property type="component" value="Unassembled WGS sequence"/>
</dbReference>